<dbReference type="Proteomes" id="UP000186132">
    <property type="component" value="Unassembled WGS sequence"/>
</dbReference>
<evidence type="ECO:0000259" key="17">
    <source>
        <dbReference type="PROSITE" id="PS51217"/>
    </source>
</evidence>
<dbReference type="InterPro" id="IPR038726">
    <property type="entry name" value="PDDEXK_AddAB-type"/>
</dbReference>
<dbReference type="Pfam" id="PF12705">
    <property type="entry name" value="PDDEXK_1"/>
    <property type="match status" value="1"/>
</dbReference>
<dbReference type="GO" id="GO:0005829">
    <property type="term" value="C:cytosol"/>
    <property type="evidence" value="ECO:0007669"/>
    <property type="project" value="TreeGrafter"/>
</dbReference>
<dbReference type="CDD" id="cd17932">
    <property type="entry name" value="DEXQc_UvrD"/>
    <property type="match status" value="1"/>
</dbReference>
<dbReference type="GO" id="GO:0033202">
    <property type="term" value="C:DNA helicase complex"/>
    <property type="evidence" value="ECO:0007669"/>
    <property type="project" value="TreeGrafter"/>
</dbReference>
<dbReference type="AlphaFoldDB" id="A0A1M5ETL1"/>
<dbReference type="InterPro" id="IPR014016">
    <property type="entry name" value="UvrD-like_ATP-bd"/>
</dbReference>
<evidence type="ECO:0000256" key="5">
    <source>
        <dbReference type="ARBA" id="ARBA00022806"/>
    </source>
</evidence>
<dbReference type="Pfam" id="PF13361">
    <property type="entry name" value="UvrD_C"/>
    <property type="match status" value="1"/>
</dbReference>
<reference evidence="18 19" key="1">
    <citation type="submission" date="2016-11" db="EMBL/GenBank/DDBJ databases">
        <authorList>
            <person name="Jaros S."/>
            <person name="Januszkiewicz K."/>
            <person name="Wedrychowicz H."/>
        </authorList>
    </citation>
    <scope>NUCLEOTIDE SEQUENCE [LARGE SCALE GENOMIC DNA]</scope>
    <source>
        <strain evidence="18 19">DSM 45627</strain>
    </source>
</reference>
<keyword evidence="8" id="KW-0238">DNA-binding</keyword>
<dbReference type="Gene3D" id="1.10.486.10">
    <property type="entry name" value="PCRA, domain 4"/>
    <property type="match status" value="1"/>
</dbReference>
<evidence type="ECO:0000256" key="10">
    <source>
        <dbReference type="ARBA" id="ARBA00023235"/>
    </source>
</evidence>
<dbReference type="Gene3D" id="3.90.320.10">
    <property type="match status" value="1"/>
</dbReference>
<evidence type="ECO:0000313" key="19">
    <source>
        <dbReference type="Proteomes" id="UP000186132"/>
    </source>
</evidence>
<evidence type="ECO:0000259" key="16">
    <source>
        <dbReference type="PROSITE" id="PS51198"/>
    </source>
</evidence>
<dbReference type="SUPFAM" id="SSF52980">
    <property type="entry name" value="Restriction endonuclease-like"/>
    <property type="match status" value="1"/>
</dbReference>
<dbReference type="PANTHER" id="PTHR11070:SF55">
    <property type="entry name" value="DNA 3'-5' HELICASE"/>
    <property type="match status" value="1"/>
</dbReference>
<evidence type="ECO:0000256" key="1">
    <source>
        <dbReference type="ARBA" id="ARBA00022722"/>
    </source>
</evidence>
<dbReference type="SUPFAM" id="SSF52540">
    <property type="entry name" value="P-loop containing nucleoside triphosphate hydrolases"/>
    <property type="match status" value="1"/>
</dbReference>
<dbReference type="GO" id="GO:0003677">
    <property type="term" value="F:DNA binding"/>
    <property type="evidence" value="ECO:0007669"/>
    <property type="project" value="UniProtKB-KW"/>
</dbReference>
<comment type="catalytic activity">
    <reaction evidence="13">
        <text>ATP + H2O = ADP + phosphate + H(+)</text>
        <dbReference type="Rhea" id="RHEA:13065"/>
        <dbReference type="ChEBI" id="CHEBI:15377"/>
        <dbReference type="ChEBI" id="CHEBI:15378"/>
        <dbReference type="ChEBI" id="CHEBI:30616"/>
        <dbReference type="ChEBI" id="CHEBI:43474"/>
        <dbReference type="ChEBI" id="CHEBI:456216"/>
        <dbReference type="EC" id="5.6.2.4"/>
    </reaction>
</comment>
<dbReference type="InterPro" id="IPR014017">
    <property type="entry name" value="DNA_helicase_UvrD-like_C"/>
</dbReference>
<dbReference type="GO" id="GO:0043138">
    <property type="term" value="F:3'-5' DNA helicase activity"/>
    <property type="evidence" value="ECO:0007669"/>
    <property type="project" value="UniProtKB-EC"/>
</dbReference>
<dbReference type="PROSITE" id="PS51198">
    <property type="entry name" value="UVRD_HELICASE_ATP_BIND"/>
    <property type="match status" value="1"/>
</dbReference>
<dbReference type="InterPro" id="IPR011335">
    <property type="entry name" value="Restrct_endonuc-II-like"/>
</dbReference>
<dbReference type="PANTHER" id="PTHR11070">
    <property type="entry name" value="UVRD / RECB / PCRA DNA HELICASE FAMILY MEMBER"/>
    <property type="match status" value="1"/>
</dbReference>
<keyword evidence="4 14" id="KW-0378">Hydrolase</keyword>
<organism evidence="18 19">
    <name type="scientific">Jatrophihabitans endophyticus</name>
    <dbReference type="NCBI Taxonomy" id="1206085"/>
    <lineage>
        <taxon>Bacteria</taxon>
        <taxon>Bacillati</taxon>
        <taxon>Actinomycetota</taxon>
        <taxon>Actinomycetes</taxon>
        <taxon>Jatrophihabitantales</taxon>
        <taxon>Jatrophihabitantaceae</taxon>
        <taxon>Jatrophihabitans</taxon>
    </lineage>
</organism>
<evidence type="ECO:0000256" key="12">
    <source>
        <dbReference type="ARBA" id="ARBA00034808"/>
    </source>
</evidence>
<evidence type="ECO:0000256" key="11">
    <source>
        <dbReference type="ARBA" id="ARBA00034617"/>
    </source>
</evidence>
<dbReference type="EC" id="5.6.2.4" evidence="12"/>
<evidence type="ECO:0000256" key="13">
    <source>
        <dbReference type="ARBA" id="ARBA00048988"/>
    </source>
</evidence>
<proteinExistence type="predicted"/>
<dbReference type="PROSITE" id="PS51217">
    <property type="entry name" value="UVRD_HELICASE_CTER"/>
    <property type="match status" value="1"/>
</dbReference>
<dbReference type="GO" id="GO:0004527">
    <property type="term" value="F:exonuclease activity"/>
    <property type="evidence" value="ECO:0007669"/>
    <property type="project" value="UniProtKB-KW"/>
</dbReference>
<keyword evidence="3" id="KW-0227">DNA damage</keyword>
<keyword evidence="2 14" id="KW-0547">Nucleotide-binding</keyword>
<dbReference type="Pfam" id="PF00580">
    <property type="entry name" value="UvrD-helicase"/>
    <property type="match status" value="1"/>
</dbReference>
<keyword evidence="1" id="KW-0540">Nuclease</keyword>
<dbReference type="InterPro" id="IPR027417">
    <property type="entry name" value="P-loop_NTPase"/>
</dbReference>
<evidence type="ECO:0000256" key="8">
    <source>
        <dbReference type="ARBA" id="ARBA00023125"/>
    </source>
</evidence>
<dbReference type="Gene3D" id="3.30.160.800">
    <property type="match status" value="1"/>
</dbReference>
<keyword evidence="19" id="KW-1185">Reference proteome</keyword>
<dbReference type="GO" id="GO:0005524">
    <property type="term" value="F:ATP binding"/>
    <property type="evidence" value="ECO:0007669"/>
    <property type="project" value="UniProtKB-UniRule"/>
</dbReference>
<name>A0A1M5ETL1_9ACTN</name>
<gene>
    <name evidence="18" type="ORF">SAMN05443575_0999</name>
</gene>
<keyword evidence="15" id="KW-0175">Coiled coil</keyword>
<evidence type="ECO:0000256" key="4">
    <source>
        <dbReference type="ARBA" id="ARBA00022801"/>
    </source>
</evidence>
<dbReference type="Gene3D" id="3.40.50.300">
    <property type="entry name" value="P-loop containing nucleotide triphosphate hydrolases"/>
    <property type="match status" value="3"/>
</dbReference>
<dbReference type="GO" id="GO:0000725">
    <property type="term" value="P:recombinational repair"/>
    <property type="evidence" value="ECO:0007669"/>
    <property type="project" value="TreeGrafter"/>
</dbReference>
<evidence type="ECO:0000256" key="7">
    <source>
        <dbReference type="ARBA" id="ARBA00022840"/>
    </source>
</evidence>
<dbReference type="RefSeq" id="WP_234971353.1">
    <property type="nucleotide sequence ID" value="NZ_FQVU01000001.1"/>
</dbReference>
<feature type="coiled-coil region" evidence="15">
    <location>
        <begin position="635"/>
        <end position="662"/>
    </location>
</feature>
<evidence type="ECO:0000256" key="15">
    <source>
        <dbReference type="SAM" id="Coils"/>
    </source>
</evidence>
<dbReference type="InterPro" id="IPR000212">
    <property type="entry name" value="DNA_helicase_UvrD/REP"/>
</dbReference>
<dbReference type="EMBL" id="FQVU01000001">
    <property type="protein sequence ID" value="SHF82530.1"/>
    <property type="molecule type" value="Genomic_DNA"/>
</dbReference>
<feature type="domain" description="UvrD-like helicase ATP-binding" evidence="16">
    <location>
        <begin position="33"/>
        <end position="376"/>
    </location>
</feature>
<dbReference type="InterPro" id="IPR011604">
    <property type="entry name" value="PDDEXK-like_dom_sf"/>
</dbReference>
<keyword evidence="9" id="KW-0234">DNA repair</keyword>
<evidence type="ECO:0000256" key="3">
    <source>
        <dbReference type="ARBA" id="ARBA00022763"/>
    </source>
</evidence>
<comment type="catalytic activity">
    <reaction evidence="11">
        <text>Couples ATP hydrolysis with the unwinding of duplex DNA by translocating in the 3'-5' direction.</text>
        <dbReference type="EC" id="5.6.2.4"/>
    </reaction>
</comment>
<keyword evidence="7 14" id="KW-0067">ATP-binding</keyword>
<dbReference type="STRING" id="1206085.SAMN05443575_0999"/>
<feature type="binding site" evidence="14">
    <location>
        <begin position="54"/>
        <end position="61"/>
    </location>
    <ligand>
        <name>ATP</name>
        <dbReference type="ChEBI" id="CHEBI:30616"/>
    </ligand>
</feature>
<evidence type="ECO:0000256" key="2">
    <source>
        <dbReference type="ARBA" id="ARBA00022741"/>
    </source>
</evidence>
<evidence type="ECO:0000313" key="18">
    <source>
        <dbReference type="EMBL" id="SHF82530.1"/>
    </source>
</evidence>
<keyword evidence="6" id="KW-0269">Exonuclease</keyword>
<protein>
    <recommendedName>
        <fullName evidence="12">DNA 3'-5' helicase</fullName>
        <ecNumber evidence="12">5.6.2.4</ecNumber>
    </recommendedName>
</protein>
<feature type="domain" description="UvrD-like helicase C-terminal" evidence="17">
    <location>
        <begin position="377"/>
        <end position="700"/>
    </location>
</feature>
<keyword evidence="10" id="KW-0413">Isomerase</keyword>
<keyword evidence="5 14" id="KW-0347">Helicase</keyword>
<evidence type="ECO:0000256" key="6">
    <source>
        <dbReference type="ARBA" id="ARBA00022839"/>
    </source>
</evidence>
<evidence type="ECO:0000256" key="9">
    <source>
        <dbReference type="ARBA" id="ARBA00023204"/>
    </source>
</evidence>
<accession>A0A1M5ETL1</accession>
<sequence length="1121" mass="120343">MTATHTGPEAGLDTGLDTAIDAVELSRLLGLPHPPTPEQAAVIESGLDPAVVVAGAGSGKTETMAARVVWLIANRVVAPDAVLGLTFTRKAAAELSKRIRQRLAQWRRVVEREVGASPSADPALREHLAALLAGEPTVLTYAAYAGRLVTEYAVRLGAEPGARLISPAVAWQLADTVSRRHASLPDDIGAPSSVPQYVLSLAGQLADHLTSADEVERFCADTVAWFDTLPPGPRITSQYPGSTAGLVSALRHRQALVPLLRAFAAAKAALPAVDFADQMTVAAAVARLPEVQQSERGRYRAVLLDEYQDTGHAQVETLRALFGDGHPVTAVGDPFQSIYGWRGASSGTMHAFPAAFPQRDGEPAHVFHLATSFRNDRAVLDAANAVAGPLRTLGAAVSVELRAAGHAGAGTVAVTRTETVEDEATWVATRLRETWDAMPAGGRTAAVLVRRRSQIPLLADAVQSAGLPVEIVGLGGLLTTPEVADVVATLRVLVHHDAGTALARLLTGARWRIGPRDLAALNRRARLLSRPDPGTRAAAVQGDLFGAVPDDSSDDVPDDDVPPVPQLEPVGIVEALDDLGPADAYSAEGHRRLTALAEELRRLRARVAGPLPDLVADVERTIGVDVEVAARPDRRQVLRAHLDRLLDEAADFANEADEVTLTAFLAYLAAAEEEEHGLAAGEVVVESERVQVLTVHGAKGLEWDVVAVPGLADSIFPAEPRAIDWTKTRQELPIPLRGDRRDLPPLELRTAETRKDVRDLVDEHHHGLRERHALEERRLAYVAFTRARHVLLAATYAWDATQGERVPSAFVQELRPLAEVDGWFEADPAAVNPLIAEPRTSQWPLDPLGPYPGDRGAGRRASVAAGAGLVDAARRGELAVAAHPDGVAAEWHEDVDRLLRERAALARGGTVDVALPEQLSVSQLVELRADPDDLARRLHRPLPRPPAPLARRGTAFHTWLEQRWDHQSLLDIDELPGAADEGSDDTDFVELRDRFEASRWADRTPAHVEVPFEMALDGCVVRGRMDAVFRSDDPADDPAADGPGSWIVVDWKTGHRPSGAAAAAAAVQLAAYRLAWARLRGIPDDEIARVRAAFHYVRDDVTVEPSALLDADGLRALLRGA</sequence>
<evidence type="ECO:0000256" key="14">
    <source>
        <dbReference type="PROSITE-ProRule" id="PRU00560"/>
    </source>
</evidence>